<proteinExistence type="inferred from homology"/>
<dbReference type="PRINTS" id="PR00081">
    <property type="entry name" value="GDHRDH"/>
</dbReference>
<keyword evidence="5" id="KW-1185">Reference proteome</keyword>
<comment type="similarity">
    <text evidence="1">Belongs to the short-chain dehydrogenases/reductases (SDR) family.</text>
</comment>
<dbReference type="CDD" id="cd05233">
    <property type="entry name" value="SDR_c"/>
    <property type="match status" value="1"/>
</dbReference>
<dbReference type="Gene3D" id="3.40.50.720">
    <property type="entry name" value="NAD(P)-binding Rossmann-like Domain"/>
    <property type="match status" value="1"/>
</dbReference>
<evidence type="ECO:0000313" key="4">
    <source>
        <dbReference type="EMBL" id="MBL7626656.1"/>
    </source>
</evidence>
<name>A0A937UQG1_9ACTN</name>
<evidence type="ECO:0000256" key="2">
    <source>
        <dbReference type="ARBA" id="ARBA00023002"/>
    </source>
</evidence>
<dbReference type="AlphaFoldDB" id="A0A937UQG1"/>
<dbReference type="Pfam" id="PF13561">
    <property type="entry name" value="adh_short_C2"/>
    <property type="match status" value="1"/>
</dbReference>
<accession>A0A937UQG1</accession>
<feature type="region of interest" description="Disordered" evidence="3">
    <location>
        <begin position="1"/>
        <end position="33"/>
    </location>
</feature>
<gene>
    <name evidence="4" type="ORF">I7412_05630</name>
</gene>
<comment type="caution">
    <text evidence="4">The sequence shown here is derived from an EMBL/GenBank/DDBJ whole genome shotgun (WGS) entry which is preliminary data.</text>
</comment>
<dbReference type="FunFam" id="3.40.50.720:FF:000084">
    <property type="entry name" value="Short-chain dehydrogenase reductase"/>
    <property type="match status" value="1"/>
</dbReference>
<reference evidence="4" key="1">
    <citation type="submission" date="2020-12" db="EMBL/GenBank/DDBJ databases">
        <title>Genomic characterization of non-nitrogen-fixing Frankia strains.</title>
        <authorList>
            <person name="Carlos-Shanley C."/>
            <person name="Guerra T."/>
            <person name="Hahn D."/>
        </authorList>
    </citation>
    <scope>NUCLEOTIDE SEQUENCE</scope>
    <source>
        <strain evidence="4">CN6</strain>
    </source>
</reference>
<dbReference type="GO" id="GO:0016491">
    <property type="term" value="F:oxidoreductase activity"/>
    <property type="evidence" value="ECO:0007669"/>
    <property type="project" value="UniProtKB-KW"/>
</dbReference>
<sequence>MTGTRGAPGLAPDLIPVSGPGPGPSPGTSPASGIATGALAGRVAIVTGAAQAAGRGYARALAAAGASVVVADRFADAGAETVDLIEKDGGTARFQFLDVTEEDSARAAVAFAVDRFGRLDVLVNNPNRYRDTRFTPLTELTVEHWDTTMAVMVRGTFLLCKAAVPELAKSPFPAIVNHTSSAAYGVRNWLDYGTARGAVIAMTKSLAKELAPLGIRVNALSVGSMASEALALGVLEREEQMTGTPEFAMQLIGRVATEEDVAGPVVFLASDASRYMTGQTISYDGGKFFLG</sequence>
<keyword evidence="2" id="KW-0560">Oxidoreductase</keyword>
<dbReference type="SUPFAM" id="SSF51735">
    <property type="entry name" value="NAD(P)-binding Rossmann-fold domains"/>
    <property type="match status" value="1"/>
</dbReference>
<dbReference type="InterPro" id="IPR002347">
    <property type="entry name" value="SDR_fam"/>
</dbReference>
<dbReference type="EMBL" id="JAEACQ010000145">
    <property type="protein sequence ID" value="MBL7626656.1"/>
    <property type="molecule type" value="Genomic_DNA"/>
</dbReference>
<dbReference type="PANTHER" id="PTHR24321">
    <property type="entry name" value="DEHYDROGENASES, SHORT CHAIN"/>
    <property type="match status" value="1"/>
</dbReference>
<evidence type="ECO:0000256" key="1">
    <source>
        <dbReference type="ARBA" id="ARBA00006484"/>
    </source>
</evidence>
<dbReference type="InterPro" id="IPR036291">
    <property type="entry name" value="NAD(P)-bd_dom_sf"/>
</dbReference>
<dbReference type="RefSeq" id="WP_203003206.1">
    <property type="nucleotide sequence ID" value="NZ_JADWYU010000100.1"/>
</dbReference>
<organism evidence="4 5">
    <name type="scientific">Frankia nepalensis</name>
    <dbReference type="NCBI Taxonomy" id="1836974"/>
    <lineage>
        <taxon>Bacteria</taxon>
        <taxon>Bacillati</taxon>
        <taxon>Actinomycetota</taxon>
        <taxon>Actinomycetes</taxon>
        <taxon>Frankiales</taxon>
        <taxon>Frankiaceae</taxon>
        <taxon>Frankia</taxon>
    </lineage>
</organism>
<evidence type="ECO:0000256" key="3">
    <source>
        <dbReference type="SAM" id="MobiDB-lite"/>
    </source>
</evidence>
<evidence type="ECO:0000313" key="5">
    <source>
        <dbReference type="Proteomes" id="UP000604475"/>
    </source>
</evidence>
<dbReference type="PRINTS" id="PR00080">
    <property type="entry name" value="SDRFAMILY"/>
</dbReference>
<dbReference type="Proteomes" id="UP000604475">
    <property type="component" value="Unassembled WGS sequence"/>
</dbReference>
<protein>
    <submittedName>
        <fullName evidence="4">SDR family oxidoreductase</fullName>
    </submittedName>
</protein>
<dbReference type="PANTHER" id="PTHR24321:SF8">
    <property type="entry name" value="ESTRADIOL 17-BETA-DEHYDROGENASE 8-RELATED"/>
    <property type="match status" value="1"/>
</dbReference>